<dbReference type="AlphaFoldDB" id="A0A0M9WHJ0"/>
<evidence type="ECO:0000313" key="2">
    <source>
        <dbReference type="Proteomes" id="UP000037696"/>
    </source>
</evidence>
<protein>
    <submittedName>
        <fullName evidence="1">Uncharacterized protein</fullName>
    </submittedName>
</protein>
<accession>A0A0M9WHJ0</accession>
<dbReference type="EMBL" id="LHQQ01000049">
    <property type="protein sequence ID" value="KOS45112.1"/>
    <property type="molecule type" value="Genomic_DNA"/>
</dbReference>
<sequence>MSIDSIILQQQSQGVYLAPENLGKQLSHFECQLACSIDGSVLFENVKGQGILDARVFACVLGPAIEFLMCSATDSSRCIRSRPWAVLVSGRGSCR</sequence>
<comment type="caution">
    <text evidence="1">The sequence shown here is derived from an EMBL/GenBank/DDBJ whole genome shotgun (WGS) entry which is preliminary data.</text>
</comment>
<organism evidence="1 2">
    <name type="scientific">Penicillium nordicum</name>
    <dbReference type="NCBI Taxonomy" id="229535"/>
    <lineage>
        <taxon>Eukaryota</taxon>
        <taxon>Fungi</taxon>
        <taxon>Dikarya</taxon>
        <taxon>Ascomycota</taxon>
        <taxon>Pezizomycotina</taxon>
        <taxon>Eurotiomycetes</taxon>
        <taxon>Eurotiomycetidae</taxon>
        <taxon>Eurotiales</taxon>
        <taxon>Aspergillaceae</taxon>
        <taxon>Penicillium</taxon>
    </lineage>
</organism>
<evidence type="ECO:0000313" key="1">
    <source>
        <dbReference type="EMBL" id="KOS45112.1"/>
    </source>
</evidence>
<dbReference type="Proteomes" id="UP000037696">
    <property type="component" value="Unassembled WGS sequence"/>
</dbReference>
<gene>
    <name evidence="1" type="ORF">ACN38_g3964</name>
</gene>
<keyword evidence="2" id="KW-1185">Reference proteome</keyword>
<name>A0A0M9WHJ0_9EURO</name>
<proteinExistence type="predicted"/>
<reference evidence="1 2" key="1">
    <citation type="submission" date="2015-08" db="EMBL/GenBank/DDBJ databases">
        <title>Genome sequencing of Penicillium nordicum.</title>
        <authorList>
            <person name="Nguyen H.D."/>
            <person name="Seifert K.A."/>
        </authorList>
    </citation>
    <scope>NUCLEOTIDE SEQUENCE [LARGE SCALE GENOMIC DNA]</scope>
    <source>
        <strain evidence="1 2">DAOMC 185683</strain>
    </source>
</reference>